<protein>
    <submittedName>
        <fullName evidence="2">Uncharacterized protein</fullName>
    </submittedName>
</protein>
<proteinExistence type="predicted"/>
<dbReference type="EMBL" id="BAAAPF010000297">
    <property type="protein sequence ID" value="GAA1501172.1"/>
    <property type="molecule type" value="Genomic_DNA"/>
</dbReference>
<dbReference type="Proteomes" id="UP001500443">
    <property type="component" value="Unassembled WGS sequence"/>
</dbReference>
<name>A0ABN1ZMI6_9ACTN</name>
<sequence length="84" mass="9276">MVRRTDADRARRAALADAAAGAPQAREAPVADRPQMTLRVYNVTPAGERRSLHTSTYRPDTTAPLDLNGCWPPCRCPRCRRGKS</sequence>
<evidence type="ECO:0000256" key="1">
    <source>
        <dbReference type="SAM" id="MobiDB-lite"/>
    </source>
</evidence>
<accession>A0ABN1ZMI6</accession>
<comment type="caution">
    <text evidence="2">The sequence shown here is derived from an EMBL/GenBank/DDBJ whole genome shotgun (WGS) entry which is preliminary data.</text>
</comment>
<feature type="compositionally biased region" description="Low complexity" evidence="1">
    <location>
        <begin position="13"/>
        <end position="28"/>
    </location>
</feature>
<feature type="region of interest" description="Disordered" evidence="1">
    <location>
        <begin position="1"/>
        <end position="29"/>
    </location>
</feature>
<evidence type="ECO:0000313" key="3">
    <source>
        <dbReference type="Proteomes" id="UP001500443"/>
    </source>
</evidence>
<evidence type="ECO:0000313" key="2">
    <source>
        <dbReference type="EMBL" id="GAA1501172.1"/>
    </source>
</evidence>
<gene>
    <name evidence="2" type="ORF">GCM10009802_57340</name>
</gene>
<reference evidence="2 3" key="1">
    <citation type="journal article" date="2019" name="Int. J. Syst. Evol. Microbiol.">
        <title>The Global Catalogue of Microorganisms (GCM) 10K type strain sequencing project: providing services to taxonomists for standard genome sequencing and annotation.</title>
        <authorList>
            <consortium name="The Broad Institute Genomics Platform"/>
            <consortium name="The Broad Institute Genome Sequencing Center for Infectious Disease"/>
            <person name="Wu L."/>
            <person name="Ma J."/>
        </authorList>
    </citation>
    <scope>NUCLEOTIDE SEQUENCE [LARGE SCALE GENOMIC DNA]</scope>
    <source>
        <strain evidence="2 3">JCM 15481</strain>
    </source>
</reference>
<organism evidence="2 3">
    <name type="scientific">Streptomyces synnematoformans</name>
    <dbReference type="NCBI Taxonomy" id="415721"/>
    <lineage>
        <taxon>Bacteria</taxon>
        <taxon>Bacillati</taxon>
        <taxon>Actinomycetota</taxon>
        <taxon>Actinomycetes</taxon>
        <taxon>Kitasatosporales</taxon>
        <taxon>Streptomycetaceae</taxon>
        <taxon>Streptomyces</taxon>
    </lineage>
</organism>
<feature type="compositionally biased region" description="Basic and acidic residues" evidence="1">
    <location>
        <begin position="1"/>
        <end position="11"/>
    </location>
</feature>
<keyword evidence="3" id="KW-1185">Reference proteome</keyword>